<sequence length="281" mass="31700">MFDGYKSSSDEQVLTKCDKCDCFVLSDSFEKPLRPRKFKSKNPYHVSSESNSNEAVILDSQCHSTVKIIVQSIPGEDLCTCKSTDSNNSAGAKRKSSKKNICLRLCRKKDKQAEKEETKNKPKQSKKEQNDKEDPKAGNAAVAPNMPASDVDVQSGFTGLDAVKHCNACGKTGGGCNTNTIIFPRDKFGGDGVANLENFIRTEARISNRNLEDILSEVQKQRREIQELKEMLDVVVRALRDQLFMTTFPKGKAELNMFEDLCRKNWYCYSYQWESVLTVFF</sequence>
<protein>
    <submittedName>
        <fullName evidence="3">Uncharacterized protein</fullName>
    </submittedName>
</protein>
<name>A0A8J6HN56_TENMO</name>
<dbReference type="Proteomes" id="UP000719412">
    <property type="component" value="Unassembled WGS sequence"/>
</dbReference>
<keyword evidence="4" id="KW-1185">Reference proteome</keyword>
<reference evidence="3" key="1">
    <citation type="journal article" date="2020" name="J Insects Food Feed">
        <title>The yellow mealworm (Tenebrio molitor) genome: a resource for the emerging insects as food and feed industry.</title>
        <authorList>
            <person name="Eriksson T."/>
            <person name="Andere A."/>
            <person name="Kelstrup H."/>
            <person name="Emery V."/>
            <person name="Picard C."/>
        </authorList>
    </citation>
    <scope>NUCLEOTIDE SEQUENCE</scope>
    <source>
        <strain evidence="3">Stoneville</strain>
        <tissue evidence="3">Whole head</tissue>
    </source>
</reference>
<proteinExistence type="predicted"/>
<evidence type="ECO:0000313" key="4">
    <source>
        <dbReference type="Proteomes" id="UP000719412"/>
    </source>
</evidence>
<organism evidence="3 4">
    <name type="scientific">Tenebrio molitor</name>
    <name type="common">Yellow mealworm beetle</name>
    <dbReference type="NCBI Taxonomy" id="7067"/>
    <lineage>
        <taxon>Eukaryota</taxon>
        <taxon>Metazoa</taxon>
        <taxon>Ecdysozoa</taxon>
        <taxon>Arthropoda</taxon>
        <taxon>Hexapoda</taxon>
        <taxon>Insecta</taxon>
        <taxon>Pterygota</taxon>
        <taxon>Neoptera</taxon>
        <taxon>Endopterygota</taxon>
        <taxon>Coleoptera</taxon>
        <taxon>Polyphaga</taxon>
        <taxon>Cucujiformia</taxon>
        <taxon>Tenebrionidae</taxon>
        <taxon>Tenebrio</taxon>
    </lineage>
</organism>
<dbReference type="AlphaFoldDB" id="A0A8J6HN56"/>
<dbReference type="EMBL" id="JABDTM020019404">
    <property type="protein sequence ID" value="KAH0817472.1"/>
    <property type="molecule type" value="Genomic_DNA"/>
</dbReference>
<keyword evidence="1" id="KW-0175">Coiled coil</keyword>
<comment type="caution">
    <text evidence="3">The sequence shown here is derived from an EMBL/GenBank/DDBJ whole genome shotgun (WGS) entry which is preliminary data.</text>
</comment>
<feature type="region of interest" description="Disordered" evidence="2">
    <location>
        <begin position="113"/>
        <end position="149"/>
    </location>
</feature>
<evidence type="ECO:0000256" key="2">
    <source>
        <dbReference type="SAM" id="MobiDB-lite"/>
    </source>
</evidence>
<evidence type="ECO:0000313" key="3">
    <source>
        <dbReference type="EMBL" id="KAH0817472.1"/>
    </source>
</evidence>
<accession>A0A8J6HN56</accession>
<evidence type="ECO:0000256" key="1">
    <source>
        <dbReference type="SAM" id="Coils"/>
    </source>
</evidence>
<feature type="coiled-coil region" evidence="1">
    <location>
        <begin position="201"/>
        <end position="238"/>
    </location>
</feature>
<gene>
    <name evidence="3" type="ORF">GEV33_005320</name>
</gene>
<reference evidence="3" key="2">
    <citation type="submission" date="2021-08" db="EMBL/GenBank/DDBJ databases">
        <authorList>
            <person name="Eriksson T."/>
        </authorList>
    </citation>
    <scope>NUCLEOTIDE SEQUENCE</scope>
    <source>
        <strain evidence="3">Stoneville</strain>
        <tissue evidence="3">Whole head</tissue>
    </source>
</reference>
<feature type="compositionally biased region" description="Basic and acidic residues" evidence="2">
    <location>
        <begin position="113"/>
        <end position="136"/>
    </location>
</feature>